<feature type="domain" description="Alcohol dehydrogenase-like N-terminal" evidence="7">
    <location>
        <begin position="46"/>
        <end position="167"/>
    </location>
</feature>
<dbReference type="SUPFAM" id="SSF51735">
    <property type="entry name" value="NAD(P)-binding Rossmann-fold domains"/>
    <property type="match status" value="1"/>
</dbReference>
<keyword evidence="3 5" id="KW-0862">Zinc</keyword>
<dbReference type="Pfam" id="PF00107">
    <property type="entry name" value="ADH_zinc_N"/>
    <property type="match status" value="1"/>
</dbReference>
<evidence type="ECO:0000259" key="7">
    <source>
        <dbReference type="Pfam" id="PF08240"/>
    </source>
</evidence>
<dbReference type="GO" id="GO:0008270">
    <property type="term" value="F:zinc ion binding"/>
    <property type="evidence" value="ECO:0007669"/>
    <property type="project" value="InterPro"/>
</dbReference>
<dbReference type="SUPFAM" id="SSF50129">
    <property type="entry name" value="GroES-like"/>
    <property type="match status" value="1"/>
</dbReference>
<dbReference type="InterPro" id="IPR013149">
    <property type="entry name" value="ADH-like_C"/>
</dbReference>
<evidence type="ECO:0000256" key="3">
    <source>
        <dbReference type="ARBA" id="ARBA00022833"/>
    </source>
</evidence>
<feature type="domain" description="Alcohol dehydrogenase-like C-terminal" evidence="6">
    <location>
        <begin position="210"/>
        <end position="289"/>
    </location>
</feature>
<dbReference type="InterPro" id="IPR013154">
    <property type="entry name" value="ADH-like_N"/>
</dbReference>
<comment type="similarity">
    <text evidence="5">Belongs to the zinc-containing alcohol dehydrogenase family.</text>
</comment>
<dbReference type="CDD" id="cd08283">
    <property type="entry name" value="FDH_like_1"/>
    <property type="match status" value="1"/>
</dbReference>
<dbReference type="InterPro" id="IPR002328">
    <property type="entry name" value="ADH_Zn_CS"/>
</dbReference>
<proteinExistence type="inferred from homology"/>
<name>A0A918ZR94_9ACTN</name>
<dbReference type="PROSITE" id="PS00059">
    <property type="entry name" value="ADH_ZINC"/>
    <property type="match status" value="1"/>
</dbReference>
<evidence type="ECO:0000259" key="6">
    <source>
        <dbReference type="Pfam" id="PF00107"/>
    </source>
</evidence>
<comment type="cofactor">
    <cofactor evidence="1 5">
        <name>Zn(2+)</name>
        <dbReference type="ChEBI" id="CHEBI:29105"/>
    </cofactor>
</comment>
<evidence type="ECO:0000256" key="1">
    <source>
        <dbReference type="ARBA" id="ARBA00001947"/>
    </source>
</evidence>
<comment type="caution">
    <text evidence="8">The sequence shown here is derived from an EMBL/GenBank/DDBJ whole genome shotgun (WGS) entry which is preliminary data.</text>
</comment>
<accession>A0A918ZR94</accession>
<keyword evidence="9" id="KW-1185">Reference proteome</keyword>
<dbReference type="PANTHER" id="PTHR42813">
    <property type="entry name" value="ZINC-TYPE ALCOHOL DEHYDROGENASE-LIKE"/>
    <property type="match status" value="1"/>
</dbReference>
<evidence type="ECO:0000256" key="5">
    <source>
        <dbReference type="RuleBase" id="RU361277"/>
    </source>
</evidence>
<keyword evidence="4" id="KW-0560">Oxidoreductase</keyword>
<organism evidence="8 9">
    <name type="scientific">Streptomyces capitiformicae</name>
    <dbReference type="NCBI Taxonomy" id="2014920"/>
    <lineage>
        <taxon>Bacteria</taxon>
        <taxon>Bacillati</taxon>
        <taxon>Actinomycetota</taxon>
        <taxon>Actinomycetes</taxon>
        <taxon>Kitasatosporales</taxon>
        <taxon>Streptomycetaceae</taxon>
        <taxon>Streptomyces</taxon>
    </lineage>
</organism>
<dbReference type="Gene3D" id="3.40.50.720">
    <property type="entry name" value="NAD(P)-binding Rossmann-like Domain"/>
    <property type="match status" value="1"/>
</dbReference>
<dbReference type="GO" id="GO:0016491">
    <property type="term" value="F:oxidoreductase activity"/>
    <property type="evidence" value="ECO:0007669"/>
    <property type="project" value="UniProtKB-KW"/>
</dbReference>
<dbReference type="EMBL" id="BNAT01000065">
    <property type="protein sequence ID" value="GHE66775.1"/>
    <property type="molecule type" value="Genomic_DNA"/>
</dbReference>
<dbReference type="Gene3D" id="3.90.180.10">
    <property type="entry name" value="Medium-chain alcohol dehydrogenases, catalytic domain"/>
    <property type="match status" value="1"/>
</dbReference>
<dbReference type="InterPro" id="IPR011032">
    <property type="entry name" value="GroES-like_sf"/>
</dbReference>
<evidence type="ECO:0000313" key="8">
    <source>
        <dbReference type="EMBL" id="GHE66775.1"/>
    </source>
</evidence>
<gene>
    <name evidence="8" type="ORF">GCM10017771_90530</name>
</gene>
<dbReference type="PANTHER" id="PTHR42813:SF2">
    <property type="entry name" value="DEHYDROGENASE, ZINC-CONTAINING, PUTATIVE (AFU_ORTHOLOGUE AFUA_2G02810)-RELATED"/>
    <property type="match status" value="1"/>
</dbReference>
<dbReference type="Pfam" id="PF08240">
    <property type="entry name" value="ADH_N"/>
    <property type="match status" value="1"/>
</dbReference>
<dbReference type="Proteomes" id="UP000603227">
    <property type="component" value="Unassembled WGS sequence"/>
</dbReference>
<dbReference type="InterPro" id="IPR036291">
    <property type="entry name" value="NAD(P)-bd_dom_sf"/>
</dbReference>
<reference evidence="8" key="1">
    <citation type="journal article" date="2014" name="Int. J. Syst. Evol. Microbiol.">
        <title>Complete genome sequence of Corynebacterium casei LMG S-19264T (=DSM 44701T), isolated from a smear-ripened cheese.</title>
        <authorList>
            <consortium name="US DOE Joint Genome Institute (JGI-PGF)"/>
            <person name="Walter F."/>
            <person name="Albersmeier A."/>
            <person name="Kalinowski J."/>
            <person name="Ruckert C."/>
        </authorList>
    </citation>
    <scope>NUCLEOTIDE SEQUENCE</scope>
    <source>
        <strain evidence="8">CGMCC 4.7403</strain>
    </source>
</reference>
<keyword evidence="2 5" id="KW-0479">Metal-binding</keyword>
<evidence type="ECO:0000313" key="9">
    <source>
        <dbReference type="Proteomes" id="UP000603227"/>
    </source>
</evidence>
<dbReference type="AlphaFoldDB" id="A0A918ZR94"/>
<protein>
    <submittedName>
        <fullName evidence="8">Glutathione-dependent formaldehyde dehydrogenase</fullName>
    </submittedName>
</protein>
<evidence type="ECO:0000256" key="4">
    <source>
        <dbReference type="ARBA" id="ARBA00023002"/>
    </source>
</evidence>
<reference evidence="8" key="2">
    <citation type="submission" date="2020-09" db="EMBL/GenBank/DDBJ databases">
        <authorList>
            <person name="Sun Q."/>
            <person name="Zhou Y."/>
        </authorList>
    </citation>
    <scope>NUCLEOTIDE SEQUENCE</scope>
    <source>
        <strain evidence="8">CGMCC 4.7403</strain>
    </source>
</reference>
<sequence length="417" mass="44462">MGPRVLVPDLLGRGEGRECVAMKAVTWQGRRDVRVETVPDPVIQEPTDAVIRITSTGLCGSDLHLYEVLTPFMTPGDILGHEPMGIVEEVGAGVPDLAAGDRVVVPFQIACGTCWMCLTGLPTQCETTQCTGEGMGAALFGYTRLYGAVPGGQAEYLRVPQAQFGPIKVPEGPPDDRFVYLSDVLPTAWQAVEYAHVPPGGSVAVLGLGPIGDMACRVAQVRGAEQVFGVDLVSERLSRASERGVEVYDLRDFDSQKELVTALQDRTAGRGPDAVIDAVGTEAHGSAAARLAQTATGLLPRAIGARFAEHLSVDRLAALHTAIDLVRRGGTISISGVYGGTADPLPLLTMFDKQVCLRMGQANVRTWSDDILPLLTDEDPLGVDSFATHRLPLSEAPHAYAMFQRKQDGAVKVLMEP</sequence>
<evidence type="ECO:0000256" key="2">
    <source>
        <dbReference type="ARBA" id="ARBA00022723"/>
    </source>
</evidence>